<keyword evidence="2" id="KW-1185">Reference proteome</keyword>
<accession>A0A9J5ZFD5</accession>
<evidence type="ECO:0000313" key="2">
    <source>
        <dbReference type="Proteomes" id="UP000824120"/>
    </source>
</evidence>
<dbReference type="OrthoDB" id="1325934at2759"/>
<evidence type="ECO:0000313" key="1">
    <source>
        <dbReference type="EMBL" id="KAG5610244.1"/>
    </source>
</evidence>
<comment type="caution">
    <text evidence="1">The sequence shown here is derived from an EMBL/GenBank/DDBJ whole genome shotgun (WGS) entry which is preliminary data.</text>
</comment>
<gene>
    <name evidence="1" type="ORF">H5410_021525</name>
</gene>
<dbReference type="EMBL" id="JACXVP010000004">
    <property type="protein sequence ID" value="KAG5610244.1"/>
    <property type="molecule type" value="Genomic_DNA"/>
</dbReference>
<reference evidence="1 2" key="1">
    <citation type="submission" date="2020-09" db="EMBL/GenBank/DDBJ databases">
        <title>De no assembly of potato wild relative species, Solanum commersonii.</title>
        <authorList>
            <person name="Cho K."/>
        </authorList>
    </citation>
    <scope>NUCLEOTIDE SEQUENCE [LARGE SCALE GENOMIC DNA]</scope>
    <source>
        <strain evidence="1">LZ3.2</strain>
        <tissue evidence="1">Leaf</tissue>
    </source>
</reference>
<organism evidence="1 2">
    <name type="scientific">Solanum commersonii</name>
    <name type="common">Commerson's wild potato</name>
    <name type="synonym">Commerson's nightshade</name>
    <dbReference type="NCBI Taxonomy" id="4109"/>
    <lineage>
        <taxon>Eukaryota</taxon>
        <taxon>Viridiplantae</taxon>
        <taxon>Streptophyta</taxon>
        <taxon>Embryophyta</taxon>
        <taxon>Tracheophyta</taxon>
        <taxon>Spermatophyta</taxon>
        <taxon>Magnoliopsida</taxon>
        <taxon>eudicotyledons</taxon>
        <taxon>Gunneridae</taxon>
        <taxon>Pentapetalae</taxon>
        <taxon>asterids</taxon>
        <taxon>lamiids</taxon>
        <taxon>Solanales</taxon>
        <taxon>Solanaceae</taxon>
        <taxon>Solanoideae</taxon>
        <taxon>Solaneae</taxon>
        <taxon>Solanum</taxon>
    </lineage>
</organism>
<name>A0A9J5ZFD5_SOLCO</name>
<proteinExistence type="predicted"/>
<protein>
    <recommendedName>
        <fullName evidence="3">Integrase core domain containing protein</fullName>
    </recommendedName>
</protein>
<dbReference type="AlphaFoldDB" id="A0A9J5ZFD5"/>
<sequence length="102" mass="11075">MEGMMDRKVQEVNKHLDSFELQVLERSTPTIDLSSLQAELASLQTDVDTILAALTIEPQVAPTALADDTVLDALFSGTVEEGLEPTHAKGFLKSDGHNIIIE</sequence>
<dbReference type="Proteomes" id="UP000824120">
    <property type="component" value="Chromosome 4"/>
</dbReference>
<evidence type="ECO:0008006" key="3">
    <source>
        <dbReference type="Google" id="ProtNLM"/>
    </source>
</evidence>